<feature type="signal peptide" evidence="1">
    <location>
        <begin position="1"/>
        <end position="23"/>
    </location>
</feature>
<dbReference type="OMA" id="SHLWLDC"/>
<dbReference type="Proteomes" id="UP000268350">
    <property type="component" value="Unassembled WGS sequence"/>
</dbReference>
<protein>
    <submittedName>
        <fullName evidence="2">Uncharacterized protein</fullName>
    </submittedName>
</protein>
<dbReference type="EMBL" id="OUUW01000005">
    <property type="protein sequence ID" value="SPP80481.1"/>
    <property type="molecule type" value="Genomic_DNA"/>
</dbReference>
<evidence type="ECO:0000313" key="3">
    <source>
        <dbReference type="Proteomes" id="UP000268350"/>
    </source>
</evidence>
<proteinExistence type="predicted"/>
<gene>
    <name evidence="2" type="ORF">DGUA_6G005364</name>
</gene>
<organism evidence="2 3">
    <name type="scientific">Drosophila guanche</name>
    <name type="common">Fruit fly</name>
    <dbReference type="NCBI Taxonomy" id="7266"/>
    <lineage>
        <taxon>Eukaryota</taxon>
        <taxon>Metazoa</taxon>
        <taxon>Ecdysozoa</taxon>
        <taxon>Arthropoda</taxon>
        <taxon>Hexapoda</taxon>
        <taxon>Insecta</taxon>
        <taxon>Pterygota</taxon>
        <taxon>Neoptera</taxon>
        <taxon>Endopterygota</taxon>
        <taxon>Diptera</taxon>
        <taxon>Brachycera</taxon>
        <taxon>Muscomorpha</taxon>
        <taxon>Ephydroidea</taxon>
        <taxon>Drosophilidae</taxon>
        <taxon>Drosophila</taxon>
        <taxon>Sophophora</taxon>
    </lineage>
</organism>
<sequence>MEAAWLLALGLALTLEAIRSSSGQQQQVAASSKQSQLWLDCSCLHANERNASQWGRVSINASQALGAKNNCLMVFIGGMDDELVAFQLEQLQLRAGVNAIAKYPREGSAARNVIKIPCEGHVDGMVRWSRRGHRHAWLFI</sequence>
<keyword evidence="1" id="KW-0732">Signal</keyword>
<feature type="chain" id="PRO_5017477296" evidence="1">
    <location>
        <begin position="24"/>
        <end position="140"/>
    </location>
</feature>
<name>A0A3B0K668_DROGU</name>
<evidence type="ECO:0000256" key="1">
    <source>
        <dbReference type="SAM" id="SignalP"/>
    </source>
</evidence>
<evidence type="ECO:0000313" key="2">
    <source>
        <dbReference type="EMBL" id="SPP80481.1"/>
    </source>
</evidence>
<accession>A0A3B0K668</accession>
<reference evidence="3" key="1">
    <citation type="submission" date="2018-01" db="EMBL/GenBank/DDBJ databases">
        <authorList>
            <person name="Alioto T."/>
            <person name="Alioto T."/>
        </authorList>
    </citation>
    <scope>NUCLEOTIDE SEQUENCE [LARGE SCALE GENOMIC DNA]</scope>
</reference>
<dbReference type="AlphaFoldDB" id="A0A3B0K668"/>
<keyword evidence="3" id="KW-1185">Reference proteome</keyword>
<dbReference type="STRING" id="7266.A0A3B0K668"/>
<dbReference type="OrthoDB" id="6369184at2759"/>